<evidence type="ECO:0008006" key="4">
    <source>
        <dbReference type="Google" id="ProtNLM"/>
    </source>
</evidence>
<proteinExistence type="predicted"/>
<dbReference type="Proteomes" id="UP000434580">
    <property type="component" value="Unassembled WGS sequence"/>
</dbReference>
<dbReference type="AlphaFoldDB" id="A0A5S9QNX3"/>
<gene>
    <name evidence="2" type="ORF">DPBNPPHM_02640</name>
</gene>
<dbReference type="InterPro" id="IPR051805">
    <property type="entry name" value="Dehydratase_Activator_Redct"/>
</dbReference>
<feature type="region of interest" description="Disordered" evidence="1">
    <location>
        <begin position="1"/>
        <end position="26"/>
    </location>
</feature>
<organism evidence="2 3">
    <name type="scientific">BD1-7 clade bacterium</name>
    <dbReference type="NCBI Taxonomy" id="2029982"/>
    <lineage>
        <taxon>Bacteria</taxon>
        <taxon>Pseudomonadati</taxon>
        <taxon>Pseudomonadota</taxon>
        <taxon>Gammaproteobacteria</taxon>
        <taxon>Cellvibrionales</taxon>
        <taxon>Spongiibacteraceae</taxon>
        <taxon>BD1-7 clade</taxon>
    </lineage>
</organism>
<evidence type="ECO:0000256" key="1">
    <source>
        <dbReference type="SAM" id="MobiDB-lite"/>
    </source>
</evidence>
<evidence type="ECO:0000313" key="2">
    <source>
        <dbReference type="EMBL" id="CAA0120894.1"/>
    </source>
</evidence>
<evidence type="ECO:0000313" key="3">
    <source>
        <dbReference type="Proteomes" id="UP000434580"/>
    </source>
</evidence>
<sequence length="515" mass="57171">MDNIIARTGNTSDTNAPVTGSWQPGRTGNHYVESVNQTFTEDDVRHTTILVAGLTVAQDRFLAAALKGLGYRVRVLDVPNYDALAVGKEFGNRGQCNPTYFTVGNLVKYLTQLRDETGLSVDEIRSKYVFLTAGACGPCRFGTYVTEYRKALRDSGFDGFRVLSASQTGGANQVVGEGGGFKVSPRFFIKVVQAFVLGDVLNGLMYRIRPYEVNEGETNKAVEQCRQIIETALAENRSLLRAAHKVRGIMGAIEVNKTRVKPKVSIIGEFWAMTTEGDGNYKLQQFLEQEGAEVDVQFITAWMLYLIWQARFDTRNRDRLTQSDNSRRGLKGISVPVRMAKLWLAEKVLMTGFQTFASLMGFKDYHFSDQAELATLSHDFYNNDNRGGEGHMEVGKLISNVANHKANMTISVKPFGCMPSSGVSDGVQSKITQLWPDAIFLPIETTGDGAVNVYSRIQMQLFKARQAAEKEVEVALESRKAPLERLKSLSQHWKNPLSPPKHKVCCTAANTIYGL</sequence>
<accession>A0A5S9QNX3</accession>
<dbReference type="PANTHER" id="PTHR32329:SF2">
    <property type="entry name" value="BIFUNCTIONAL PROTEIN [INCLUDES 2-HYDROXYACYL-COA DEHYDRATASE (N-TER) AND ITS ACTIVATOR DOMAIN (C_TERM)"/>
    <property type="match status" value="1"/>
</dbReference>
<name>A0A5S9QNX3_9GAMM</name>
<dbReference type="EMBL" id="CACSII010000021">
    <property type="protein sequence ID" value="CAA0120894.1"/>
    <property type="molecule type" value="Genomic_DNA"/>
</dbReference>
<reference evidence="2 3" key="1">
    <citation type="submission" date="2019-11" db="EMBL/GenBank/DDBJ databases">
        <authorList>
            <person name="Holert J."/>
        </authorList>
    </citation>
    <scope>NUCLEOTIDE SEQUENCE [LARGE SCALE GENOMIC DNA]</scope>
    <source>
        <strain evidence="2">BC5_2</strain>
    </source>
</reference>
<dbReference type="PANTHER" id="PTHR32329">
    <property type="entry name" value="BIFUNCTIONAL PROTEIN [INCLUDES 2-HYDROXYACYL-COA DEHYDRATASE (N-TER) AND ITS ACTIVATOR DOMAIN (C_TERM)-RELATED"/>
    <property type="match status" value="1"/>
</dbReference>
<feature type="compositionally biased region" description="Polar residues" evidence="1">
    <location>
        <begin position="8"/>
        <end position="26"/>
    </location>
</feature>
<protein>
    <recommendedName>
        <fullName evidence="4">2-hydroxyglutaryl-CoA dehydratase</fullName>
    </recommendedName>
</protein>